<keyword evidence="4 6" id="KW-1133">Transmembrane helix</keyword>
<keyword evidence="5 6" id="KW-0472">Membrane</keyword>
<dbReference type="Pfam" id="PF03899">
    <property type="entry name" value="ATP-synt_I"/>
    <property type="match status" value="1"/>
</dbReference>
<evidence type="ECO:0000256" key="5">
    <source>
        <dbReference type="ARBA" id="ARBA00023136"/>
    </source>
</evidence>
<sequence length="132" mass="14944">MGSDLLSLTKNTEYKIFRRVIIFTLIIIGIILLAIPNPKDDILGLIFGSIINLLNFRLMSLSLAKAMKMPQAKIMPYVVGSYMARYIIYGIVLAIAALADYLNFYTVVLGFFMVKIVIMSDTFYDMVKKRTS</sequence>
<keyword evidence="8" id="KW-1185">Reference proteome</keyword>
<evidence type="ECO:0000256" key="6">
    <source>
        <dbReference type="SAM" id="Phobius"/>
    </source>
</evidence>
<keyword evidence="2" id="KW-1003">Cell membrane</keyword>
<name>A0A845QT84_9CLOT</name>
<dbReference type="GO" id="GO:0005886">
    <property type="term" value="C:plasma membrane"/>
    <property type="evidence" value="ECO:0007669"/>
    <property type="project" value="UniProtKB-SubCell"/>
</dbReference>
<feature type="transmembrane region" description="Helical" evidence="6">
    <location>
        <begin position="42"/>
        <end position="64"/>
    </location>
</feature>
<proteinExistence type="predicted"/>
<feature type="transmembrane region" description="Helical" evidence="6">
    <location>
        <begin position="76"/>
        <end position="98"/>
    </location>
</feature>
<comment type="caution">
    <text evidence="7">The sequence shown here is derived from an EMBL/GenBank/DDBJ whole genome shotgun (WGS) entry which is preliminary data.</text>
</comment>
<dbReference type="AlphaFoldDB" id="A0A845QT84"/>
<keyword evidence="3 6" id="KW-0812">Transmembrane</keyword>
<reference evidence="7 8" key="1">
    <citation type="submission" date="2018-08" db="EMBL/GenBank/DDBJ databases">
        <title>Murine metabolic-syndrome-specific gut microbial biobank.</title>
        <authorList>
            <person name="Liu C."/>
        </authorList>
    </citation>
    <scope>NUCLEOTIDE SEQUENCE [LARGE SCALE GENOMIC DNA]</scope>
    <source>
        <strain evidence="7 8">583</strain>
    </source>
</reference>
<accession>A0A845QT84</accession>
<evidence type="ECO:0000256" key="3">
    <source>
        <dbReference type="ARBA" id="ARBA00022692"/>
    </source>
</evidence>
<dbReference type="EMBL" id="QXXA01000005">
    <property type="protein sequence ID" value="NBI06037.1"/>
    <property type="molecule type" value="Genomic_DNA"/>
</dbReference>
<feature type="transmembrane region" description="Helical" evidence="6">
    <location>
        <begin position="16"/>
        <end position="36"/>
    </location>
</feature>
<feature type="transmembrane region" description="Helical" evidence="6">
    <location>
        <begin position="104"/>
        <end position="124"/>
    </location>
</feature>
<protein>
    <submittedName>
        <fullName evidence="7">ATP synthase subunit I</fullName>
    </submittedName>
</protein>
<dbReference type="Proteomes" id="UP000467132">
    <property type="component" value="Unassembled WGS sequence"/>
</dbReference>
<evidence type="ECO:0000256" key="2">
    <source>
        <dbReference type="ARBA" id="ARBA00022475"/>
    </source>
</evidence>
<evidence type="ECO:0000256" key="1">
    <source>
        <dbReference type="ARBA" id="ARBA00004651"/>
    </source>
</evidence>
<dbReference type="InterPro" id="IPR005598">
    <property type="entry name" value="ATP_synth_I"/>
</dbReference>
<evidence type="ECO:0000313" key="8">
    <source>
        <dbReference type="Proteomes" id="UP000467132"/>
    </source>
</evidence>
<evidence type="ECO:0000313" key="7">
    <source>
        <dbReference type="EMBL" id="NBI06037.1"/>
    </source>
</evidence>
<gene>
    <name evidence="7" type="ORF">D3Z33_04080</name>
</gene>
<comment type="subcellular location">
    <subcellularLocation>
        <location evidence="1">Cell membrane</location>
        <topology evidence="1">Multi-pass membrane protein</topology>
    </subcellularLocation>
</comment>
<organism evidence="7 8">
    <name type="scientific">Senegalia massiliensis</name>
    <dbReference type="NCBI Taxonomy" id="1720316"/>
    <lineage>
        <taxon>Bacteria</taxon>
        <taxon>Bacillati</taxon>
        <taxon>Bacillota</taxon>
        <taxon>Clostridia</taxon>
        <taxon>Eubacteriales</taxon>
        <taxon>Clostridiaceae</taxon>
        <taxon>Senegalia</taxon>
    </lineage>
</organism>
<evidence type="ECO:0000256" key="4">
    <source>
        <dbReference type="ARBA" id="ARBA00022989"/>
    </source>
</evidence>